<feature type="compositionally biased region" description="Basic and acidic residues" evidence="1">
    <location>
        <begin position="7"/>
        <end position="20"/>
    </location>
</feature>
<feature type="compositionally biased region" description="Low complexity" evidence="1">
    <location>
        <begin position="63"/>
        <end position="85"/>
    </location>
</feature>
<dbReference type="EMBL" id="GFDL01000813">
    <property type="protein sequence ID" value="JAV34232.1"/>
    <property type="molecule type" value="Transcribed_RNA"/>
</dbReference>
<name>A0A1Q3G349_CULTA</name>
<accession>A0A1Q3G349</accession>
<reference evidence="2" key="1">
    <citation type="submission" date="2017-01" db="EMBL/GenBank/DDBJ databases">
        <title>A deep insight into the sialotranscriptome of adult male and female Cluex tarsalis mosquitoes.</title>
        <authorList>
            <person name="Ribeiro J.M."/>
            <person name="Moreira F."/>
            <person name="Bernard K.A."/>
            <person name="Calvo E."/>
        </authorList>
    </citation>
    <scope>NUCLEOTIDE SEQUENCE</scope>
    <source>
        <strain evidence="2">Kern County</strain>
        <tissue evidence="2">Salivary glands</tissue>
    </source>
</reference>
<feature type="region of interest" description="Disordered" evidence="1">
    <location>
        <begin position="1"/>
        <end position="143"/>
    </location>
</feature>
<evidence type="ECO:0000313" key="2">
    <source>
        <dbReference type="EMBL" id="JAV34232.1"/>
    </source>
</evidence>
<organism evidence="2">
    <name type="scientific">Culex tarsalis</name>
    <name type="common">Encephalitis mosquito</name>
    <dbReference type="NCBI Taxonomy" id="7177"/>
    <lineage>
        <taxon>Eukaryota</taxon>
        <taxon>Metazoa</taxon>
        <taxon>Ecdysozoa</taxon>
        <taxon>Arthropoda</taxon>
        <taxon>Hexapoda</taxon>
        <taxon>Insecta</taxon>
        <taxon>Pterygota</taxon>
        <taxon>Neoptera</taxon>
        <taxon>Endopterygota</taxon>
        <taxon>Diptera</taxon>
        <taxon>Nematocera</taxon>
        <taxon>Culicoidea</taxon>
        <taxon>Culicidae</taxon>
        <taxon>Culicinae</taxon>
        <taxon>Culicini</taxon>
        <taxon>Culex</taxon>
        <taxon>Culex</taxon>
    </lineage>
</organism>
<protein>
    <submittedName>
        <fullName evidence="2">Uncharacterized protein</fullName>
    </submittedName>
</protein>
<sequence>MHRRRRSSDDVTSRNTYHEIENDDDDEDAHDDHGAGDQNFPEPEPGSSHHNHNDHNDHDDQYRQLQHQHQLQRPEQSRQQQQNTRAFVHSEAHPEPAAEESLLRHRQQQWQQSGRRPGERESGDVAGRNSAQSGRAVKRVIDDGQVMLDDKSVADVSE</sequence>
<feature type="compositionally biased region" description="Basic and acidic residues" evidence="1">
    <location>
        <begin position="51"/>
        <end position="62"/>
    </location>
</feature>
<evidence type="ECO:0000256" key="1">
    <source>
        <dbReference type="SAM" id="MobiDB-lite"/>
    </source>
</evidence>
<proteinExistence type="predicted"/>
<dbReference type="AlphaFoldDB" id="A0A1Q3G349"/>